<feature type="transmembrane region" description="Helical" evidence="7">
    <location>
        <begin position="20"/>
        <end position="37"/>
    </location>
</feature>
<dbReference type="RefSeq" id="WP_346230524.1">
    <property type="nucleotide sequence ID" value="NZ_JBDJAW010000056.1"/>
</dbReference>
<dbReference type="Proteomes" id="UP001447516">
    <property type="component" value="Unassembled WGS sequence"/>
</dbReference>
<keyword evidence="10" id="KW-1185">Reference proteome</keyword>
<evidence type="ECO:0000313" key="9">
    <source>
        <dbReference type="EMBL" id="MEN3540677.1"/>
    </source>
</evidence>
<feature type="transmembrane region" description="Helical" evidence="7">
    <location>
        <begin position="345"/>
        <end position="362"/>
    </location>
</feature>
<feature type="domain" description="Major facilitator superfamily (MFS) profile" evidence="8">
    <location>
        <begin position="24"/>
        <end position="466"/>
    </location>
</feature>
<keyword evidence="4 7" id="KW-0812">Transmembrane</keyword>
<dbReference type="Gene3D" id="1.20.1250.20">
    <property type="entry name" value="MFS general substrate transporter like domains"/>
    <property type="match status" value="1"/>
</dbReference>
<organism evidence="9 10">
    <name type="scientific">Microbispora maris</name>
    <dbReference type="NCBI Taxonomy" id="3144104"/>
    <lineage>
        <taxon>Bacteria</taxon>
        <taxon>Bacillati</taxon>
        <taxon>Actinomycetota</taxon>
        <taxon>Actinomycetes</taxon>
        <taxon>Streptosporangiales</taxon>
        <taxon>Streptosporangiaceae</taxon>
        <taxon>Microbispora</taxon>
    </lineage>
</organism>
<evidence type="ECO:0000256" key="2">
    <source>
        <dbReference type="ARBA" id="ARBA00022448"/>
    </source>
</evidence>
<gene>
    <name evidence="9" type="ORF">AAH991_36570</name>
</gene>
<evidence type="ECO:0000256" key="3">
    <source>
        <dbReference type="ARBA" id="ARBA00022475"/>
    </source>
</evidence>
<feature type="transmembrane region" description="Helical" evidence="7">
    <location>
        <begin position="241"/>
        <end position="259"/>
    </location>
</feature>
<evidence type="ECO:0000256" key="4">
    <source>
        <dbReference type="ARBA" id="ARBA00022692"/>
    </source>
</evidence>
<name>A0ABV0B2W8_9ACTN</name>
<comment type="subcellular location">
    <subcellularLocation>
        <location evidence="1">Cell membrane</location>
        <topology evidence="1">Multi-pass membrane protein</topology>
    </subcellularLocation>
</comment>
<feature type="transmembrane region" description="Helical" evidence="7">
    <location>
        <begin position="149"/>
        <end position="172"/>
    </location>
</feature>
<dbReference type="InterPro" id="IPR020846">
    <property type="entry name" value="MFS_dom"/>
</dbReference>
<feature type="transmembrane region" description="Helical" evidence="7">
    <location>
        <begin position="368"/>
        <end position="390"/>
    </location>
</feature>
<evidence type="ECO:0000259" key="8">
    <source>
        <dbReference type="PROSITE" id="PS50850"/>
    </source>
</evidence>
<dbReference type="EMBL" id="JBDJAW010000056">
    <property type="protein sequence ID" value="MEN3540677.1"/>
    <property type="molecule type" value="Genomic_DNA"/>
</dbReference>
<keyword evidence="3" id="KW-1003">Cell membrane</keyword>
<dbReference type="CDD" id="cd17321">
    <property type="entry name" value="MFS_MMR_MDR_like"/>
    <property type="match status" value="1"/>
</dbReference>
<keyword evidence="5 7" id="KW-1133">Transmembrane helix</keyword>
<dbReference type="InterPro" id="IPR011701">
    <property type="entry name" value="MFS"/>
</dbReference>
<feature type="transmembrane region" description="Helical" evidence="7">
    <location>
        <begin position="57"/>
        <end position="78"/>
    </location>
</feature>
<comment type="caution">
    <text evidence="9">The sequence shown here is derived from an EMBL/GenBank/DDBJ whole genome shotgun (WGS) entry which is preliminary data.</text>
</comment>
<keyword evidence="6 7" id="KW-0472">Membrane</keyword>
<dbReference type="PRINTS" id="PR01036">
    <property type="entry name" value="TCRTETB"/>
</dbReference>
<protein>
    <submittedName>
        <fullName evidence="9">MFS transporter</fullName>
    </submittedName>
</protein>
<evidence type="ECO:0000256" key="6">
    <source>
        <dbReference type="ARBA" id="ARBA00023136"/>
    </source>
</evidence>
<feature type="transmembrane region" description="Helical" evidence="7">
    <location>
        <begin position="90"/>
        <end position="108"/>
    </location>
</feature>
<accession>A0ABV0B2W8</accession>
<reference evidence="9 10" key="1">
    <citation type="submission" date="2024-05" db="EMBL/GenBank/DDBJ databases">
        <title>Microbispora sp.ZYX-F-249.</title>
        <authorList>
            <person name="Xie H."/>
        </authorList>
    </citation>
    <scope>NUCLEOTIDE SEQUENCE [LARGE SCALE GENOMIC DNA]</scope>
    <source>
        <strain evidence="9 10">ZYX-F-249</strain>
    </source>
</reference>
<feature type="transmembrane region" description="Helical" evidence="7">
    <location>
        <begin position="315"/>
        <end position="338"/>
    </location>
</feature>
<evidence type="ECO:0000313" key="10">
    <source>
        <dbReference type="Proteomes" id="UP001447516"/>
    </source>
</evidence>
<dbReference type="Pfam" id="PF07690">
    <property type="entry name" value="MFS_1"/>
    <property type="match status" value="1"/>
</dbReference>
<feature type="transmembrane region" description="Helical" evidence="7">
    <location>
        <begin position="280"/>
        <end position="303"/>
    </location>
</feature>
<proteinExistence type="predicted"/>
<dbReference type="SUPFAM" id="SSF103473">
    <property type="entry name" value="MFS general substrate transporter"/>
    <property type="match status" value="1"/>
</dbReference>
<dbReference type="PANTHER" id="PTHR42718:SF46">
    <property type="entry name" value="BLR6921 PROTEIN"/>
    <property type="match status" value="1"/>
</dbReference>
<sequence>MTTERVSGDASAHVSPAGRARVLVLAAIVGAEFMLQLDGTIVNVALPALQSDLHLSVAGGSWVPNGFFLAFGGLLLFAGRLGDVLGHRRVFLFGIGLVVVASLIAGLAPDLEVLLAGRVLQGAGAAIAGPTGLALLAIVFRGERQQRALGLYSTVTGLGASAGMVLGGVLTWAGDWRWSLLVNVPVGLVIIAVAVRALGLRDEATRSRPLGMPSALLSTATLAVAVYGLVHAAEKGWGDRWTLTALGAAVVLAVVLLLVDRRAAEPLLPLNVFAGRDRAGAFLALLLLAAVLTSFLIYLVQFLQGVLRLNALQSGLAILPFGLALLVSTQILTGYIAGFGLKTRAVAGLLVVLAGVAWLTRLDGGSTYAGGVLPALVVMGLGVGVAIIPVNMIVLTTAPQEYAGVTAGVLQTALTIGGSFGLATMLIPLTHGTGGLAGTISSVFVWACGALVLALLVALVFWCRPRARGGAPAAHA</sequence>
<evidence type="ECO:0000256" key="7">
    <source>
        <dbReference type="SAM" id="Phobius"/>
    </source>
</evidence>
<feature type="transmembrane region" description="Helical" evidence="7">
    <location>
        <begin position="443"/>
        <end position="463"/>
    </location>
</feature>
<feature type="transmembrane region" description="Helical" evidence="7">
    <location>
        <begin position="402"/>
        <end position="423"/>
    </location>
</feature>
<dbReference type="InterPro" id="IPR036259">
    <property type="entry name" value="MFS_trans_sf"/>
</dbReference>
<dbReference type="PANTHER" id="PTHR42718">
    <property type="entry name" value="MAJOR FACILITATOR SUPERFAMILY MULTIDRUG TRANSPORTER MFSC"/>
    <property type="match status" value="1"/>
</dbReference>
<evidence type="ECO:0000256" key="1">
    <source>
        <dbReference type="ARBA" id="ARBA00004651"/>
    </source>
</evidence>
<feature type="transmembrane region" description="Helical" evidence="7">
    <location>
        <begin position="178"/>
        <end position="198"/>
    </location>
</feature>
<feature type="transmembrane region" description="Helical" evidence="7">
    <location>
        <begin position="120"/>
        <end position="140"/>
    </location>
</feature>
<dbReference type="PROSITE" id="PS50850">
    <property type="entry name" value="MFS"/>
    <property type="match status" value="1"/>
</dbReference>
<evidence type="ECO:0000256" key="5">
    <source>
        <dbReference type="ARBA" id="ARBA00022989"/>
    </source>
</evidence>
<keyword evidence="2" id="KW-0813">Transport</keyword>
<dbReference type="Gene3D" id="1.20.1720.10">
    <property type="entry name" value="Multidrug resistance protein D"/>
    <property type="match status" value="1"/>
</dbReference>
<feature type="transmembrane region" description="Helical" evidence="7">
    <location>
        <begin position="210"/>
        <end position="229"/>
    </location>
</feature>